<comment type="caution">
    <text evidence="2">The sequence shown here is derived from an EMBL/GenBank/DDBJ whole genome shotgun (WGS) entry which is preliminary data.</text>
</comment>
<dbReference type="EMBL" id="SOAZ01000011">
    <property type="protein sequence ID" value="TDT58390.1"/>
    <property type="molecule type" value="Genomic_DNA"/>
</dbReference>
<dbReference type="InterPro" id="IPR012296">
    <property type="entry name" value="Nuclease_put_TT1808"/>
</dbReference>
<feature type="domain" description="Putative restriction endonuclease" evidence="1">
    <location>
        <begin position="15"/>
        <end position="176"/>
    </location>
</feature>
<proteinExistence type="predicted"/>
<dbReference type="Gene3D" id="3.90.1570.10">
    <property type="entry name" value="tt1808, chain A"/>
    <property type="match status" value="1"/>
</dbReference>
<dbReference type="InterPro" id="IPR011335">
    <property type="entry name" value="Restrct_endonuc-II-like"/>
</dbReference>
<keyword evidence="2" id="KW-0540">Nuclease</keyword>
<dbReference type="RefSeq" id="WP_133628193.1">
    <property type="nucleotide sequence ID" value="NZ_SOAZ01000011.1"/>
</dbReference>
<dbReference type="Proteomes" id="UP000295325">
    <property type="component" value="Unassembled WGS sequence"/>
</dbReference>
<gene>
    <name evidence="2" type="ORF">EDD71_11124</name>
</gene>
<dbReference type="CDD" id="cd06260">
    <property type="entry name" value="DUF820-like"/>
    <property type="match status" value="1"/>
</dbReference>
<dbReference type="Pfam" id="PF05685">
    <property type="entry name" value="Uma2"/>
    <property type="match status" value="1"/>
</dbReference>
<name>A0A4R7KNW6_9CLOT</name>
<dbReference type="InterPro" id="IPR008538">
    <property type="entry name" value="Uma2"/>
</dbReference>
<dbReference type="PANTHER" id="PTHR36558">
    <property type="entry name" value="GLR1098 PROTEIN"/>
    <property type="match status" value="1"/>
</dbReference>
<reference evidence="2 3" key="1">
    <citation type="submission" date="2019-03" db="EMBL/GenBank/DDBJ databases">
        <title>Genomic Encyclopedia of Type Strains, Phase IV (KMG-IV): sequencing the most valuable type-strain genomes for metagenomic binning, comparative biology and taxonomic classification.</title>
        <authorList>
            <person name="Goeker M."/>
        </authorList>
    </citation>
    <scope>NUCLEOTIDE SEQUENCE [LARGE SCALE GENOMIC DNA]</scope>
    <source>
        <strain evidence="2 3">DSM 24455</strain>
    </source>
</reference>
<dbReference type="SUPFAM" id="SSF52980">
    <property type="entry name" value="Restriction endonuclease-like"/>
    <property type="match status" value="1"/>
</dbReference>
<evidence type="ECO:0000313" key="3">
    <source>
        <dbReference type="Proteomes" id="UP000295325"/>
    </source>
</evidence>
<keyword evidence="2" id="KW-0378">Hydrolase</keyword>
<keyword evidence="3" id="KW-1185">Reference proteome</keyword>
<evidence type="ECO:0000313" key="2">
    <source>
        <dbReference type="EMBL" id="TDT58390.1"/>
    </source>
</evidence>
<protein>
    <submittedName>
        <fullName evidence="2">Uma2 family endonuclease</fullName>
    </submittedName>
</protein>
<organism evidence="2 3">
    <name type="scientific">Fonticella tunisiensis</name>
    <dbReference type="NCBI Taxonomy" id="1096341"/>
    <lineage>
        <taxon>Bacteria</taxon>
        <taxon>Bacillati</taxon>
        <taxon>Bacillota</taxon>
        <taxon>Clostridia</taxon>
        <taxon>Eubacteriales</taxon>
        <taxon>Clostridiaceae</taxon>
        <taxon>Fonticella</taxon>
    </lineage>
</organism>
<evidence type="ECO:0000259" key="1">
    <source>
        <dbReference type="Pfam" id="PF05685"/>
    </source>
</evidence>
<dbReference type="PANTHER" id="PTHR36558:SF1">
    <property type="entry name" value="RESTRICTION ENDONUCLEASE DOMAIN-CONTAINING PROTEIN-RELATED"/>
    <property type="match status" value="1"/>
</dbReference>
<accession>A0A4R7KNW6</accession>
<dbReference type="GO" id="GO:0004519">
    <property type="term" value="F:endonuclease activity"/>
    <property type="evidence" value="ECO:0007669"/>
    <property type="project" value="UniProtKB-KW"/>
</dbReference>
<dbReference type="AlphaFoldDB" id="A0A4R7KNW6"/>
<keyword evidence="2" id="KW-0255">Endonuclease</keyword>
<sequence>MEEPLRKLSGNYTYADYLMWPEGERWELLDGVAYMSAAPSRRHQEIQVELLRQISNYLIDKTCKVYGSPFDVRLAKIEDEDNDIRNVVQPDISIICDKSKLDDRGCKGSPDLVMEIVSPSTASIDYIKKLALYEKNEIKEYWIVHPTDEIVMVYKLNENKRYGRPEIYSKEDKVKIGIFEDLLLDLNKVFEQ</sequence>
<dbReference type="OrthoDB" id="9808428at2"/>